<dbReference type="PANTHER" id="PTHR30576">
    <property type="entry name" value="COLANIC BIOSYNTHESIS UDP-GLUCOSE LIPID CARRIER TRANSFERASE"/>
    <property type="match status" value="1"/>
</dbReference>
<keyword evidence="11" id="KW-1185">Reference proteome</keyword>
<organism evidence="10 11">
    <name type="scientific">Lactobacillus rodentium</name>
    <dbReference type="NCBI Taxonomy" id="947835"/>
    <lineage>
        <taxon>Bacteria</taxon>
        <taxon>Bacillati</taxon>
        <taxon>Bacillota</taxon>
        <taxon>Bacilli</taxon>
        <taxon>Lactobacillales</taxon>
        <taxon>Lactobacillaceae</taxon>
        <taxon>Lactobacillus</taxon>
    </lineage>
</organism>
<reference evidence="11" key="1">
    <citation type="submission" date="2018-03" db="EMBL/GenBank/DDBJ databases">
        <title>New taxa in the Lactobacillus gasseri group.</title>
        <authorList>
            <person name="Tanizawa Y."/>
            <person name="Tohno M."/>
            <person name="Endo A."/>
            <person name="Arita M."/>
        </authorList>
    </citation>
    <scope>NUCLEOTIDE SEQUENCE [LARGE SCALE GENOMIC DNA]</scope>
    <source>
        <strain evidence="11">DSM 24759</strain>
    </source>
</reference>
<comment type="subcellular location">
    <subcellularLocation>
        <location evidence="1">Cell membrane</location>
    </subcellularLocation>
</comment>
<dbReference type="Pfam" id="PF02397">
    <property type="entry name" value="Bac_transf"/>
    <property type="match status" value="1"/>
</dbReference>
<dbReference type="Proteomes" id="UP000257317">
    <property type="component" value="Unassembled WGS sequence"/>
</dbReference>
<evidence type="ECO:0000256" key="1">
    <source>
        <dbReference type="ARBA" id="ARBA00004236"/>
    </source>
</evidence>
<evidence type="ECO:0000256" key="3">
    <source>
        <dbReference type="ARBA" id="ARBA00022475"/>
    </source>
</evidence>
<evidence type="ECO:0000313" key="10">
    <source>
        <dbReference type="EMBL" id="GBG04985.1"/>
    </source>
</evidence>
<keyword evidence="3" id="KW-1003">Cell membrane</keyword>
<dbReference type="GO" id="GO:0016780">
    <property type="term" value="F:phosphotransferase activity, for other substituted phosphate groups"/>
    <property type="evidence" value="ECO:0007669"/>
    <property type="project" value="TreeGrafter"/>
</dbReference>
<comment type="similarity">
    <text evidence="2">Belongs to the bacterial sugar transferase family.</text>
</comment>
<keyword evidence="5 8" id="KW-0812">Transmembrane</keyword>
<keyword evidence="6 8" id="KW-1133">Transmembrane helix</keyword>
<evidence type="ECO:0000256" key="5">
    <source>
        <dbReference type="ARBA" id="ARBA00022692"/>
    </source>
</evidence>
<evidence type="ECO:0000256" key="8">
    <source>
        <dbReference type="SAM" id="Phobius"/>
    </source>
</evidence>
<sequence>MKKVMFSSRKVNQRPTYHFLKRSFDIFVSGCSLVVLSPIFVIIGFLIKRQDHGPIFYKQVRVGKNGKFFKIYKFRSMIMNAEKKLKADPQLYEKYVAAGYKFPEGEDPRITKIGSWLRKTSLDELPQFLNVLKGEMSMVGPRPVVKEELNEYGQRKKKLLSVKPGVFGLWQASGRSNIKYPERCDMELEYVDKASASYDLKIFFKTIKSIIKKDGAF</sequence>
<accession>A0A2Z6TDI4</accession>
<evidence type="ECO:0000313" key="11">
    <source>
        <dbReference type="Proteomes" id="UP000257317"/>
    </source>
</evidence>
<protein>
    <submittedName>
        <fullName evidence="10">Sugar transferase</fullName>
    </submittedName>
</protein>
<evidence type="ECO:0000256" key="7">
    <source>
        <dbReference type="ARBA" id="ARBA00023136"/>
    </source>
</evidence>
<name>A0A2Z6TDI4_9LACO</name>
<dbReference type="InterPro" id="IPR003362">
    <property type="entry name" value="Bact_transf"/>
</dbReference>
<gene>
    <name evidence="10" type="primary">wcaJ</name>
    <name evidence="10" type="ORF">LrDSM24759_08990</name>
</gene>
<feature type="transmembrane region" description="Helical" evidence="8">
    <location>
        <begin position="24"/>
        <end position="47"/>
    </location>
</feature>
<keyword evidence="4 10" id="KW-0808">Transferase</keyword>
<evidence type="ECO:0000259" key="9">
    <source>
        <dbReference type="Pfam" id="PF02397"/>
    </source>
</evidence>
<dbReference type="EMBL" id="BFBY01000006">
    <property type="protein sequence ID" value="GBG04985.1"/>
    <property type="molecule type" value="Genomic_DNA"/>
</dbReference>
<dbReference type="AlphaFoldDB" id="A0A2Z6TDI4"/>
<dbReference type="PANTHER" id="PTHR30576:SF4">
    <property type="entry name" value="UNDECAPRENYL-PHOSPHATE GALACTOSE PHOSPHOTRANSFERASE"/>
    <property type="match status" value="1"/>
</dbReference>
<dbReference type="GO" id="GO:0005886">
    <property type="term" value="C:plasma membrane"/>
    <property type="evidence" value="ECO:0007669"/>
    <property type="project" value="UniProtKB-SubCell"/>
</dbReference>
<evidence type="ECO:0000256" key="4">
    <source>
        <dbReference type="ARBA" id="ARBA00022679"/>
    </source>
</evidence>
<proteinExistence type="inferred from homology"/>
<comment type="caution">
    <text evidence="10">The sequence shown here is derived from an EMBL/GenBank/DDBJ whole genome shotgun (WGS) entry which is preliminary data.</text>
</comment>
<dbReference type="RefSeq" id="WP_257575145.1">
    <property type="nucleotide sequence ID" value="NZ_BFBY01000006.1"/>
</dbReference>
<feature type="domain" description="Bacterial sugar transferase" evidence="9">
    <location>
        <begin position="21"/>
        <end position="211"/>
    </location>
</feature>
<keyword evidence="7 8" id="KW-0472">Membrane</keyword>
<evidence type="ECO:0000256" key="2">
    <source>
        <dbReference type="ARBA" id="ARBA00006464"/>
    </source>
</evidence>
<evidence type="ECO:0000256" key="6">
    <source>
        <dbReference type="ARBA" id="ARBA00022989"/>
    </source>
</evidence>